<evidence type="ECO:0000313" key="1">
    <source>
        <dbReference type="EMBL" id="MBB4860466.1"/>
    </source>
</evidence>
<keyword evidence="2" id="KW-1185">Reference proteome</keyword>
<dbReference type="EMBL" id="JACHLR010000022">
    <property type="protein sequence ID" value="MBB4860466.1"/>
    <property type="molecule type" value="Genomic_DNA"/>
</dbReference>
<evidence type="ECO:0000313" key="2">
    <source>
        <dbReference type="Proteomes" id="UP000555448"/>
    </source>
</evidence>
<dbReference type="Gene3D" id="3.30.10.10">
    <property type="entry name" value="Trypsin Inhibitor V, subunit A"/>
    <property type="match status" value="1"/>
</dbReference>
<dbReference type="AlphaFoldDB" id="A0A7W7NXK8"/>
<protein>
    <recommendedName>
        <fullName evidence="3">Peptidase inhibitor I78 family protein</fullName>
    </recommendedName>
</protein>
<dbReference type="Proteomes" id="UP000555448">
    <property type="component" value="Unassembled WGS sequence"/>
</dbReference>
<reference evidence="1 2" key="1">
    <citation type="submission" date="2020-08" db="EMBL/GenBank/DDBJ databases">
        <title>Functional genomics of gut bacteria from endangered species of beetles.</title>
        <authorList>
            <person name="Carlos-Shanley C."/>
        </authorList>
    </citation>
    <scope>NUCLEOTIDE SEQUENCE [LARGE SCALE GENOMIC DNA]</scope>
    <source>
        <strain evidence="1 2">S00245</strain>
    </source>
</reference>
<organism evidence="1 2">
    <name type="scientific">Novosphingobium chloroacetimidivorans</name>
    <dbReference type="NCBI Taxonomy" id="1428314"/>
    <lineage>
        <taxon>Bacteria</taxon>
        <taxon>Pseudomonadati</taxon>
        <taxon>Pseudomonadota</taxon>
        <taxon>Alphaproteobacteria</taxon>
        <taxon>Sphingomonadales</taxon>
        <taxon>Sphingomonadaceae</taxon>
        <taxon>Novosphingobium</taxon>
    </lineage>
</organism>
<accession>A0A7W7NXK8</accession>
<comment type="caution">
    <text evidence="1">The sequence shown here is derived from an EMBL/GenBank/DDBJ whole genome shotgun (WGS) entry which is preliminary data.</text>
</comment>
<proteinExistence type="predicted"/>
<name>A0A7W7NXK8_9SPHN</name>
<sequence>MTSYIGTQRTDEVIAKIKSASGAQALRVVGPNDAMTMDFREDRLTITTDESGRIKTLRCV</sequence>
<gene>
    <name evidence="1" type="ORF">HNO88_003809</name>
</gene>
<dbReference type="Pfam" id="PF11720">
    <property type="entry name" value="Inhibitor_I78"/>
    <property type="match status" value="1"/>
</dbReference>
<dbReference type="InterPro" id="IPR021719">
    <property type="entry name" value="Prot_inh_I78"/>
</dbReference>
<evidence type="ECO:0008006" key="3">
    <source>
        <dbReference type="Google" id="ProtNLM"/>
    </source>
</evidence>